<keyword evidence="3" id="KW-1185">Reference proteome</keyword>
<name>A0AAE3DBG5_9FIRM</name>
<reference evidence="2 3" key="1">
    <citation type="submission" date="2021-10" db="EMBL/GenBank/DDBJ databases">
        <title>Anaerobic single-cell dispensing facilitates the cultivation of human gut bacteria.</title>
        <authorList>
            <person name="Afrizal A."/>
        </authorList>
    </citation>
    <scope>NUCLEOTIDE SEQUENCE [LARGE SCALE GENOMIC DNA]</scope>
    <source>
        <strain evidence="2 3">CLA-AA-H276</strain>
    </source>
</reference>
<gene>
    <name evidence="2" type="ORF">LKD36_03865</name>
</gene>
<dbReference type="RefSeq" id="WP_308458769.1">
    <property type="nucleotide sequence ID" value="NZ_JAJEPS010000002.1"/>
</dbReference>
<dbReference type="AlphaFoldDB" id="A0AAE3DBG5"/>
<dbReference type="Proteomes" id="UP001198220">
    <property type="component" value="Unassembled WGS sequence"/>
</dbReference>
<sequence length="150" mass="17628">MKKDIHKTVSYYVKKYETSDPFQIAKELNIELAIGNMGSRLGCYMYMKRHKCIFLNENLDEQEQRFVMAHELGHAILHPRQNCYFIRNKTFLSADRIEIEANTFAIELLVPDTEIIENPDLTIGQLARMTGYDETLLKYKKIFNKLFLGE</sequence>
<dbReference type="PANTHER" id="PTHR43236:SF1">
    <property type="entry name" value="BLL7220 PROTEIN"/>
    <property type="match status" value="1"/>
</dbReference>
<dbReference type="EMBL" id="JAJEPS010000002">
    <property type="protein sequence ID" value="MCC2125314.1"/>
    <property type="molecule type" value="Genomic_DNA"/>
</dbReference>
<evidence type="ECO:0000259" key="1">
    <source>
        <dbReference type="Pfam" id="PF06114"/>
    </source>
</evidence>
<organism evidence="2 3">
    <name type="scientific">Hominiventricola filiformis</name>
    <dbReference type="NCBI Taxonomy" id="2885352"/>
    <lineage>
        <taxon>Bacteria</taxon>
        <taxon>Bacillati</taxon>
        <taxon>Bacillota</taxon>
        <taxon>Clostridia</taxon>
        <taxon>Lachnospirales</taxon>
        <taxon>Lachnospiraceae</taxon>
        <taxon>Hominiventricola</taxon>
    </lineage>
</organism>
<dbReference type="InterPro" id="IPR052345">
    <property type="entry name" value="Rad_response_metalloprotease"/>
</dbReference>
<dbReference type="PANTHER" id="PTHR43236">
    <property type="entry name" value="ANTITOXIN HIGA1"/>
    <property type="match status" value="1"/>
</dbReference>
<protein>
    <submittedName>
        <fullName evidence="2">ImmA/IrrE family metallo-endopeptidase</fullName>
    </submittedName>
</protein>
<dbReference type="InterPro" id="IPR010359">
    <property type="entry name" value="IrrE_HExxH"/>
</dbReference>
<comment type="caution">
    <text evidence="2">The sequence shown here is derived from an EMBL/GenBank/DDBJ whole genome shotgun (WGS) entry which is preliminary data.</text>
</comment>
<dbReference type="Pfam" id="PF06114">
    <property type="entry name" value="Peptidase_M78"/>
    <property type="match status" value="1"/>
</dbReference>
<evidence type="ECO:0000313" key="3">
    <source>
        <dbReference type="Proteomes" id="UP001198220"/>
    </source>
</evidence>
<dbReference type="Gene3D" id="1.10.10.2910">
    <property type="match status" value="1"/>
</dbReference>
<evidence type="ECO:0000313" key="2">
    <source>
        <dbReference type="EMBL" id="MCC2125314.1"/>
    </source>
</evidence>
<accession>A0AAE3DBG5</accession>
<proteinExistence type="predicted"/>
<feature type="domain" description="IrrE N-terminal-like" evidence="1">
    <location>
        <begin position="31"/>
        <end position="117"/>
    </location>
</feature>